<name>A0ABN2A3T3_9ACTN</name>
<evidence type="ECO:0000313" key="2">
    <source>
        <dbReference type="Proteomes" id="UP001500842"/>
    </source>
</evidence>
<dbReference type="RefSeq" id="WP_344111574.1">
    <property type="nucleotide sequence ID" value="NZ_BAAAOR010000010.1"/>
</dbReference>
<sequence length="87" mass="9339">MLGSSRTEQDRTTLKISVALGAQSEIGFEPIGTSFVLDGGDWVTLELPVSAVAEVEIVAWPNGIAVWVPFPGDYIVFDSSGNELDRL</sequence>
<dbReference type="Proteomes" id="UP001500842">
    <property type="component" value="Unassembled WGS sequence"/>
</dbReference>
<proteinExistence type="predicted"/>
<evidence type="ECO:0000313" key="1">
    <source>
        <dbReference type="EMBL" id="GAA1510824.1"/>
    </source>
</evidence>
<protein>
    <submittedName>
        <fullName evidence="1">Uncharacterized protein</fullName>
    </submittedName>
</protein>
<comment type="caution">
    <text evidence="1">The sequence shown here is derived from an EMBL/GenBank/DDBJ whole genome shotgun (WGS) entry which is preliminary data.</text>
</comment>
<gene>
    <name evidence="1" type="ORF">GCM10009788_14030</name>
</gene>
<dbReference type="EMBL" id="BAAAOR010000010">
    <property type="protein sequence ID" value="GAA1510824.1"/>
    <property type="molecule type" value="Genomic_DNA"/>
</dbReference>
<reference evidence="1 2" key="1">
    <citation type="journal article" date="2019" name="Int. J. Syst. Evol. Microbiol.">
        <title>The Global Catalogue of Microorganisms (GCM) 10K type strain sequencing project: providing services to taxonomists for standard genome sequencing and annotation.</title>
        <authorList>
            <consortium name="The Broad Institute Genomics Platform"/>
            <consortium name="The Broad Institute Genome Sequencing Center for Infectious Disease"/>
            <person name="Wu L."/>
            <person name="Ma J."/>
        </authorList>
    </citation>
    <scope>NUCLEOTIDE SEQUENCE [LARGE SCALE GENOMIC DNA]</scope>
    <source>
        <strain evidence="1 2">JCM 14942</strain>
    </source>
</reference>
<accession>A0ABN2A3T3</accession>
<keyword evidence="2" id="KW-1185">Reference proteome</keyword>
<organism evidence="1 2">
    <name type="scientific">Nocardioides humi</name>
    <dbReference type="NCBI Taxonomy" id="449461"/>
    <lineage>
        <taxon>Bacteria</taxon>
        <taxon>Bacillati</taxon>
        <taxon>Actinomycetota</taxon>
        <taxon>Actinomycetes</taxon>
        <taxon>Propionibacteriales</taxon>
        <taxon>Nocardioidaceae</taxon>
        <taxon>Nocardioides</taxon>
    </lineage>
</organism>